<accession>A0ABY3DXK5</accession>
<reference evidence="1 2" key="1">
    <citation type="submission" date="2019-07" db="EMBL/GenBank/DDBJ databases">
        <authorList>
            <person name="Grouzdev D.S."/>
        </authorList>
    </citation>
    <scope>NUCLEOTIDE SEQUENCE [LARGE SCALE GENOMIC DNA]</scope>
    <source>
        <strain evidence="1 2">3C</strain>
    </source>
</reference>
<dbReference type="NCBIfam" id="NF047412">
    <property type="entry name" value="sig_GCG_CRPN_rpt"/>
    <property type="match status" value="1"/>
</dbReference>
<name>A0ABY3DXK5_9HYPH</name>
<evidence type="ECO:0000313" key="1">
    <source>
        <dbReference type="EMBL" id="TSJ64899.1"/>
    </source>
</evidence>
<organism evidence="1 2">
    <name type="scientific">Ancylobacter moscoviensis</name>
    <dbReference type="NCBI Taxonomy" id="2597768"/>
    <lineage>
        <taxon>Bacteria</taxon>
        <taxon>Pseudomonadati</taxon>
        <taxon>Pseudomonadota</taxon>
        <taxon>Alphaproteobacteria</taxon>
        <taxon>Hyphomicrobiales</taxon>
        <taxon>Xanthobacteraceae</taxon>
        <taxon>Ancylobacter</taxon>
    </lineage>
</organism>
<proteinExistence type="predicted"/>
<dbReference type="Proteomes" id="UP000315321">
    <property type="component" value="Unassembled WGS sequence"/>
</dbReference>
<evidence type="ECO:0000313" key="2">
    <source>
        <dbReference type="Proteomes" id="UP000315321"/>
    </source>
</evidence>
<dbReference type="InterPro" id="IPR058110">
    <property type="entry name" value="GCG_CRPN_dom"/>
</dbReference>
<comment type="caution">
    <text evidence="1">The sequence shown here is derived from an EMBL/GenBank/DDBJ whole genome shotgun (WGS) entry which is preliminary data.</text>
</comment>
<gene>
    <name evidence="1" type="ORF">FO470_04160</name>
</gene>
<protein>
    <submittedName>
        <fullName evidence="1">Uncharacterized protein</fullName>
    </submittedName>
</protein>
<sequence>MPASPLPTSRAHVIPVADGCGPGWYRGPGGACHRFGFGPYPDGYFGDYGGGGAWNGCPPGYWRGPWGHCRNTPFHGRLPDGSWQ</sequence>
<dbReference type="EMBL" id="VMBP01000001">
    <property type="protein sequence ID" value="TSJ64899.1"/>
    <property type="molecule type" value="Genomic_DNA"/>
</dbReference>
<keyword evidence="2" id="KW-1185">Reference proteome</keyword>